<sequence>MATMTMMKPAMVDTTATSGQFTFPGEDLMTQRDSPSTMIESSPEGSIKDDPVLEASRLADLEAPDGGRGWVVVAGCAVLTYWFMGTSYSWGIIQNALVEDGVGSAASLSFVGSVATAMVSAMALITAKIGGVLGSRYTCMIGVVMLGLGEILAGFTTRNVGGLFATAGIVFGIGNGLCFMTASVAPAQWFSKKRGLANGIVFAAGGLGGAVTSLAMNSLVEAVGPAWTFRILGLLIIGIGLPAAWLVQESRKMPNRPIDWALFKNASFTLLFVAGAIGSFPLLVPPFFIPLYSRSIGLESKSGAFLVAGFNFASAVGRISSGLLSDRIGAVNSLFSALTMNALTILVMWPLSTSIRSLVAFVVMNGISSGAFFSAMPTTVGNIFGSARVSGAMGFIVTGWVGGFTMGAPIAGYMLDAFGGRHAGAKPYRPAVFWAGAMALTAAILIGVMRFRLSRKLMMKV</sequence>
<dbReference type="InterPro" id="IPR011701">
    <property type="entry name" value="MFS"/>
</dbReference>
<comment type="similarity">
    <text evidence="2">Belongs to the major facilitator superfamily. Monocarboxylate porter (TC 2.A.1.13) family.</text>
</comment>
<evidence type="ECO:0000256" key="1">
    <source>
        <dbReference type="ARBA" id="ARBA00004141"/>
    </source>
</evidence>
<evidence type="ECO:0000256" key="3">
    <source>
        <dbReference type="ARBA" id="ARBA00023180"/>
    </source>
</evidence>
<protein>
    <recommendedName>
        <fullName evidence="6">Major facilitator superfamily (MFS) profile domain-containing protein</fullName>
    </recommendedName>
</protein>
<dbReference type="SUPFAM" id="SSF103473">
    <property type="entry name" value="MFS general substrate transporter"/>
    <property type="match status" value="1"/>
</dbReference>
<feature type="domain" description="Major facilitator superfamily (MFS) profile" evidence="6">
    <location>
        <begin position="267"/>
        <end position="461"/>
    </location>
</feature>
<name>A0A0P7BJT6_9HYPO</name>
<dbReference type="EMBL" id="LKCW01000081">
    <property type="protein sequence ID" value="KPM40546.1"/>
    <property type="molecule type" value="Genomic_DNA"/>
</dbReference>
<accession>A0A0P7BJT6</accession>
<dbReference type="GO" id="GO:0022857">
    <property type="term" value="F:transmembrane transporter activity"/>
    <property type="evidence" value="ECO:0007669"/>
    <property type="project" value="InterPro"/>
</dbReference>
<dbReference type="PANTHER" id="PTHR11360">
    <property type="entry name" value="MONOCARBOXYLATE TRANSPORTER"/>
    <property type="match status" value="1"/>
</dbReference>
<dbReference type="InterPro" id="IPR020846">
    <property type="entry name" value="MFS_dom"/>
</dbReference>
<feature type="region of interest" description="Disordered" evidence="4">
    <location>
        <begin position="22"/>
        <end position="46"/>
    </location>
</feature>
<evidence type="ECO:0000313" key="7">
    <source>
        <dbReference type="EMBL" id="KPM40546.1"/>
    </source>
</evidence>
<feature type="transmembrane region" description="Helical" evidence="5">
    <location>
        <begin position="358"/>
        <end position="380"/>
    </location>
</feature>
<feature type="compositionally biased region" description="Polar residues" evidence="4">
    <location>
        <begin position="31"/>
        <end position="44"/>
    </location>
</feature>
<keyword evidence="8" id="KW-1185">Reference proteome</keyword>
<feature type="transmembrane region" description="Helical" evidence="5">
    <location>
        <begin position="227"/>
        <end position="247"/>
    </location>
</feature>
<dbReference type="InterPro" id="IPR050327">
    <property type="entry name" value="Proton-linked_MCT"/>
</dbReference>
<feature type="transmembrane region" description="Helical" evidence="5">
    <location>
        <begin position="162"/>
        <end position="184"/>
    </location>
</feature>
<evidence type="ECO:0000256" key="2">
    <source>
        <dbReference type="ARBA" id="ARBA00006727"/>
    </source>
</evidence>
<dbReference type="InterPro" id="IPR036259">
    <property type="entry name" value="MFS_trans_sf"/>
</dbReference>
<dbReference type="OrthoDB" id="6499973at2759"/>
<dbReference type="PANTHER" id="PTHR11360:SF305">
    <property type="entry name" value="MAJOR FACILITATOR SUPERFAMILY (MFS) PROFILE DOMAIN-CONTAINING PROTEIN"/>
    <property type="match status" value="1"/>
</dbReference>
<dbReference type="Proteomes" id="UP000050424">
    <property type="component" value="Unassembled WGS sequence"/>
</dbReference>
<dbReference type="Gene3D" id="1.20.1250.20">
    <property type="entry name" value="MFS general substrate transporter like domains"/>
    <property type="match status" value="2"/>
</dbReference>
<comment type="caution">
    <text evidence="7">The sequence shown here is derived from an EMBL/GenBank/DDBJ whole genome shotgun (WGS) entry which is preliminary data.</text>
</comment>
<feature type="transmembrane region" description="Helical" evidence="5">
    <location>
        <begin position="331"/>
        <end position="352"/>
    </location>
</feature>
<keyword evidence="5" id="KW-1133">Transmembrane helix</keyword>
<keyword evidence="5" id="KW-0472">Membrane</keyword>
<evidence type="ECO:0000256" key="5">
    <source>
        <dbReference type="SAM" id="Phobius"/>
    </source>
</evidence>
<feature type="transmembrane region" description="Helical" evidence="5">
    <location>
        <begin position="196"/>
        <end position="215"/>
    </location>
</feature>
<organism evidence="7 8">
    <name type="scientific">Neonectria ditissima</name>
    <dbReference type="NCBI Taxonomy" id="78410"/>
    <lineage>
        <taxon>Eukaryota</taxon>
        <taxon>Fungi</taxon>
        <taxon>Dikarya</taxon>
        <taxon>Ascomycota</taxon>
        <taxon>Pezizomycotina</taxon>
        <taxon>Sordariomycetes</taxon>
        <taxon>Hypocreomycetidae</taxon>
        <taxon>Hypocreales</taxon>
        <taxon>Nectriaceae</taxon>
        <taxon>Neonectria</taxon>
    </lineage>
</organism>
<comment type="subcellular location">
    <subcellularLocation>
        <location evidence="1">Membrane</location>
        <topology evidence="1">Multi-pass membrane protein</topology>
    </subcellularLocation>
</comment>
<gene>
    <name evidence="7" type="ORF">AK830_g6007</name>
</gene>
<evidence type="ECO:0000259" key="6">
    <source>
        <dbReference type="PROSITE" id="PS50850"/>
    </source>
</evidence>
<reference evidence="7 8" key="1">
    <citation type="submission" date="2015-09" db="EMBL/GenBank/DDBJ databases">
        <title>Draft genome of a European isolate of the apple canker pathogen Neonectria ditissima.</title>
        <authorList>
            <person name="Gomez-Cortecero A."/>
            <person name="Harrison R.J."/>
            <person name="Armitage A.D."/>
        </authorList>
    </citation>
    <scope>NUCLEOTIDE SEQUENCE [LARGE SCALE GENOMIC DNA]</scope>
    <source>
        <strain evidence="7 8">R09/05</strain>
    </source>
</reference>
<proteinExistence type="inferred from homology"/>
<feature type="transmembrane region" description="Helical" evidence="5">
    <location>
        <begin position="392"/>
        <end position="411"/>
    </location>
</feature>
<feature type="transmembrane region" description="Helical" evidence="5">
    <location>
        <begin position="137"/>
        <end position="156"/>
    </location>
</feature>
<dbReference type="AlphaFoldDB" id="A0A0P7BJT6"/>
<feature type="transmembrane region" description="Helical" evidence="5">
    <location>
        <begin position="268"/>
        <end position="292"/>
    </location>
</feature>
<dbReference type="Pfam" id="PF07690">
    <property type="entry name" value="MFS_1"/>
    <property type="match status" value="1"/>
</dbReference>
<evidence type="ECO:0000313" key="8">
    <source>
        <dbReference type="Proteomes" id="UP000050424"/>
    </source>
</evidence>
<keyword evidence="3" id="KW-0325">Glycoprotein</keyword>
<evidence type="ECO:0000256" key="4">
    <source>
        <dbReference type="SAM" id="MobiDB-lite"/>
    </source>
</evidence>
<feature type="transmembrane region" description="Helical" evidence="5">
    <location>
        <begin position="70"/>
        <end position="93"/>
    </location>
</feature>
<feature type="transmembrane region" description="Helical" evidence="5">
    <location>
        <begin position="431"/>
        <end position="451"/>
    </location>
</feature>
<feature type="transmembrane region" description="Helical" evidence="5">
    <location>
        <begin position="304"/>
        <end position="324"/>
    </location>
</feature>
<keyword evidence="5" id="KW-0812">Transmembrane</keyword>
<dbReference type="GO" id="GO:0016020">
    <property type="term" value="C:membrane"/>
    <property type="evidence" value="ECO:0007669"/>
    <property type="project" value="UniProtKB-SubCell"/>
</dbReference>
<feature type="transmembrane region" description="Helical" evidence="5">
    <location>
        <begin position="105"/>
        <end position="125"/>
    </location>
</feature>
<dbReference type="PROSITE" id="PS50850">
    <property type="entry name" value="MFS"/>
    <property type="match status" value="1"/>
</dbReference>